<reference evidence="2" key="1">
    <citation type="submission" date="2013-01" db="EMBL/GenBank/DDBJ databases">
        <title>Draft Genome Sequence of a Mulberry Tree, Morus notabilis C.K. Schneid.</title>
        <authorList>
            <person name="He N."/>
            <person name="Zhao S."/>
        </authorList>
    </citation>
    <scope>NUCLEOTIDE SEQUENCE</scope>
</reference>
<evidence type="ECO:0000313" key="2">
    <source>
        <dbReference type="Proteomes" id="UP000030645"/>
    </source>
</evidence>
<organism evidence="1 2">
    <name type="scientific">Morus notabilis</name>
    <dbReference type="NCBI Taxonomy" id="981085"/>
    <lineage>
        <taxon>Eukaryota</taxon>
        <taxon>Viridiplantae</taxon>
        <taxon>Streptophyta</taxon>
        <taxon>Embryophyta</taxon>
        <taxon>Tracheophyta</taxon>
        <taxon>Spermatophyta</taxon>
        <taxon>Magnoliopsida</taxon>
        <taxon>eudicotyledons</taxon>
        <taxon>Gunneridae</taxon>
        <taxon>Pentapetalae</taxon>
        <taxon>rosids</taxon>
        <taxon>fabids</taxon>
        <taxon>Rosales</taxon>
        <taxon>Moraceae</taxon>
        <taxon>Moreae</taxon>
        <taxon>Morus</taxon>
    </lineage>
</organism>
<name>W9QZ69_9ROSA</name>
<keyword evidence="2" id="KW-1185">Reference proteome</keyword>
<gene>
    <name evidence="1" type="ORF">L484_013071</name>
</gene>
<evidence type="ECO:0000313" key="1">
    <source>
        <dbReference type="EMBL" id="EXB59950.1"/>
    </source>
</evidence>
<sequence>MAISKDRRQECTYVQRQQPSREKIRWWGAGMSIVKIETRGHKRAAGGAWPRGLEAHNVEAQGRGKGRHKA</sequence>
<protein>
    <submittedName>
        <fullName evidence="1">Uncharacterized protein</fullName>
    </submittedName>
</protein>
<dbReference type="AlphaFoldDB" id="W9QZ69"/>
<dbReference type="Proteomes" id="UP000030645">
    <property type="component" value="Unassembled WGS sequence"/>
</dbReference>
<accession>W9QZ69</accession>
<dbReference type="EMBL" id="KE344391">
    <property type="protein sequence ID" value="EXB59950.1"/>
    <property type="molecule type" value="Genomic_DNA"/>
</dbReference>
<proteinExistence type="predicted"/>